<protein>
    <submittedName>
        <fullName evidence="1">Reverse transcriptase domain-containing protein</fullName>
    </submittedName>
</protein>
<name>A0A699H0R8_TANCI</name>
<reference evidence="1" key="1">
    <citation type="journal article" date="2019" name="Sci. Rep.">
        <title>Draft genome of Tanacetum cinerariifolium, the natural source of mosquito coil.</title>
        <authorList>
            <person name="Yamashiro T."/>
            <person name="Shiraishi A."/>
            <person name="Satake H."/>
            <person name="Nakayama K."/>
        </authorList>
    </citation>
    <scope>NUCLEOTIDE SEQUENCE</scope>
</reference>
<sequence length="263" mass="30103">MTSGRKVTPRIGRTKARVSLQPSMASTYVGNMPSNDEGDVLSLMHVGFTTTFVRWIEDYPLPDCLKMPTHIALLEKPYTWIEAKKWLRMEHRLNTWKVSIDLRGTLRGAIQETRTRVVTGSLCITKILTTGSLRVKKPDQRGVKVREARILGKRYHDRQSKDQDVHSMREIIFPSVIDKEPSTDLVLIKELLQANVDVFVWSYADMKGVPRKLMIDGNHFGTKHKLTDYNDIQPIKQKRRGLAPERNVVACKEVKELTIVGIL</sequence>
<accession>A0A699H0R8</accession>
<dbReference type="EMBL" id="BKCJ010086477">
    <property type="protein sequence ID" value="GEX04232.1"/>
    <property type="molecule type" value="Genomic_DNA"/>
</dbReference>
<dbReference type="GO" id="GO:0003964">
    <property type="term" value="F:RNA-directed DNA polymerase activity"/>
    <property type="evidence" value="ECO:0007669"/>
    <property type="project" value="UniProtKB-KW"/>
</dbReference>
<keyword evidence="1" id="KW-0695">RNA-directed DNA polymerase</keyword>
<proteinExistence type="predicted"/>
<gene>
    <name evidence="1" type="ORF">Tci_276207</name>
</gene>
<organism evidence="1">
    <name type="scientific">Tanacetum cinerariifolium</name>
    <name type="common">Dalmatian daisy</name>
    <name type="synonym">Chrysanthemum cinerariifolium</name>
    <dbReference type="NCBI Taxonomy" id="118510"/>
    <lineage>
        <taxon>Eukaryota</taxon>
        <taxon>Viridiplantae</taxon>
        <taxon>Streptophyta</taxon>
        <taxon>Embryophyta</taxon>
        <taxon>Tracheophyta</taxon>
        <taxon>Spermatophyta</taxon>
        <taxon>Magnoliopsida</taxon>
        <taxon>eudicotyledons</taxon>
        <taxon>Gunneridae</taxon>
        <taxon>Pentapetalae</taxon>
        <taxon>asterids</taxon>
        <taxon>campanulids</taxon>
        <taxon>Asterales</taxon>
        <taxon>Asteraceae</taxon>
        <taxon>Asteroideae</taxon>
        <taxon>Anthemideae</taxon>
        <taxon>Anthemidinae</taxon>
        <taxon>Tanacetum</taxon>
    </lineage>
</organism>
<keyword evidence="1" id="KW-0808">Transferase</keyword>
<evidence type="ECO:0000313" key="1">
    <source>
        <dbReference type="EMBL" id="GEX04232.1"/>
    </source>
</evidence>
<keyword evidence="1" id="KW-0548">Nucleotidyltransferase</keyword>
<comment type="caution">
    <text evidence="1">The sequence shown here is derived from an EMBL/GenBank/DDBJ whole genome shotgun (WGS) entry which is preliminary data.</text>
</comment>
<dbReference type="AlphaFoldDB" id="A0A699H0R8"/>